<gene>
    <name evidence="1" type="ORF">PLICRDRAFT_45879</name>
</gene>
<dbReference type="HOGENOM" id="CLU_1826081_0_0_1"/>
<proteinExistence type="predicted"/>
<dbReference type="EMBL" id="KN832570">
    <property type="protein sequence ID" value="KII84528.1"/>
    <property type="molecule type" value="Genomic_DNA"/>
</dbReference>
<protein>
    <submittedName>
        <fullName evidence="1">Uncharacterized protein</fullName>
    </submittedName>
</protein>
<accession>A0A0C9T8I7</accession>
<name>A0A0C9T8I7_PLICR</name>
<organism evidence="1 2">
    <name type="scientific">Plicaturopsis crispa FD-325 SS-3</name>
    <dbReference type="NCBI Taxonomy" id="944288"/>
    <lineage>
        <taxon>Eukaryota</taxon>
        <taxon>Fungi</taxon>
        <taxon>Dikarya</taxon>
        <taxon>Basidiomycota</taxon>
        <taxon>Agaricomycotina</taxon>
        <taxon>Agaricomycetes</taxon>
        <taxon>Agaricomycetidae</taxon>
        <taxon>Amylocorticiales</taxon>
        <taxon>Amylocorticiaceae</taxon>
        <taxon>Plicatura</taxon>
        <taxon>Plicaturopsis crispa</taxon>
    </lineage>
</organism>
<evidence type="ECO:0000313" key="1">
    <source>
        <dbReference type="EMBL" id="KII84528.1"/>
    </source>
</evidence>
<sequence>MGWSFVSRSCALLVHGGRCTDGDSSLWSMYPSSDKGVLSSPRRCVSTLTLRRMRLTEVVQRGSEGCCAHLEGLISEVCITTLPPTVFYDQSIRPRYLESIDCHIHAHALGCAPPPPDRDPLWLFTRDPDNVNANIRREIRM</sequence>
<reference evidence="1 2" key="1">
    <citation type="submission" date="2014-06" db="EMBL/GenBank/DDBJ databases">
        <title>Evolutionary Origins and Diversification of the Mycorrhizal Mutualists.</title>
        <authorList>
            <consortium name="DOE Joint Genome Institute"/>
            <consortium name="Mycorrhizal Genomics Consortium"/>
            <person name="Kohler A."/>
            <person name="Kuo A."/>
            <person name="Nagy L.G."/>
            <person name="Floudas D."/>
            <person name="Copeland A."/>
            <person name="Barry K.W."/>
            <person name="Cichocki N."/>
            <person name="Veneault-Fourrey C."/>
            <person name="LaButti K."/>
            <person name="Lindquist E.A."/>
            <person name="Lipzen A."/>
            <person name="Lundell T."/>
            <person name="Morin E."/>
            <person name="Murat C."/>
            <person name="Riley R."/>
            <person name="Ohm R."/>
            <person name="Sun H."/>
            <person name="Tunlid A."/>
            <person name="Henrissat B."/>
            <person name="Grigoriev I.V."/>
            <person name="Hibbett D.S."/>
            <person name="Martin F."/>
        </authorList>
    </citation>
    <scope>NUCLEOTIDE SEQUENCE [LARGE SCALE GENOMIC DNA]</scope>
    <source>
        <strain evidence="1 2">FD-325 SS-3</strain>
    </source>
</reference>
<keyword evidence="2" id="KW-1185">Reference proteome</keyword>
<evidence type="ECO:0000313" key="2">
    <source>
        <dbReference type="Proteomes" id="UP000053263"/>
    </source>
</evidence>
<dbReference type="AlphaFoldDB" id="A0A0C9T8I7"/>
<dbReference type="Proteomes" id="UP000053263">
    <property type="component" value="Unassembled WGS sequence"/>
</dbReference>